<dbReference type="STRING" id="542762.A0A4S4EDI3"/>
<dbReference type="GO" id="GO:0006511">
    <property type="term" value="P:ubiquitin-dependent protein catabolic process"/>
    <property type="evidence" value="ECO:0007669"/>
    <property type="project" value="TreeGrafter"/>
</dbReference>
<dbReference type="AlphaFoldDB" id="A0A4S4EDI3"/>
<feature type="domain" description="PSD13 N-terminal" evidence="2">
    <location>
        <begin position="106"/>
        <end position="271"/>
    </location>
</feature>
<dbReference type="GO" id="GO:0008541">
    <property type="term" value="C:proteasome regulatory particle, lid subcomplex"/>
    <property type="evidence" value="ECO:0007669"/>
    <property type="project" value="TreeGrafter"/>
</dbReference>
<dbReference type="Pfam" id="PF22037">
    <property type="entry name" value="PSD13_N"/>
    <property type="match status" value="1"/>
</dbReference>
<evidence type="ECO:0000313" key="4">
    <source>
        <dbReference type="Proteomes" id="UP000306102"/>
    </source>
</evidence>
<dbReference type="PANTHER" id="PTHR10539:SF0">
    <property type="entry name" value="26S PROTEASOME NON-ATPASE REGULATORY SUBUNIT 13"/>
    <property type="match status" value="1"/>
</dbReference>
<dbReference type="EMBL" id="SDRB02005382">
    <property type="protein sequence ID" value="THG14393.1"/>
    <property type="molecule type" value="Genomic_DNA"/>
</dbReference>
<comment type="caution">
    <text evidence="3">The sequence shown here is derived from an EMBL/GenBank/DDBJ whole genome shotgun (WGS) entry which is preliminary data.</text>
</comment>
<dbReference type="InterPro" id="IPR035298">
    <property type="entry name" value="PSMD13"/>
</dbReference>
<name>A0A4S4EDI3_CAMSN</name>
<sequence length="351" mass="40232">MAALQYLDSLRTTHPELGECQRLVDILVDILMEMVNYVERMGTFLVLIDEVLIFTYCILNRFSHIKTSRARGYGMEEIKILGGMRVMVDDLWLVWYCLGVSEGVEAGDALIQLYRNFITDFETKINLLKLAHFAVIVYWQYPEKEASIGYLEGVIEKLLATREMHIEEPILYIKMQIATFQLEKGSQKECKKLLEDRKSTLDSMTDIDPSVYANYYWVSSQYHESRQEFAEFYKSALLYLAYTLDLAFDLSLAALLGENIYNFGELLAHPIGCSAVVDFRVCPCSIDFASLDQVIVKKQFASFCVSHTRRSGNVMAHHLAQMAKEDPEKRVWMAGVPEHLVQVLLSDVPVL</sequence>
<reference evidence="3 4" key="1">
    <citation type="journal article" date="2018" name="Proc. Natl. Acad. Sci. U.S.A.">
        <title>Draft genome sequence of Camellia sinensis var. sinensis provides insights into the evolution of the tea genome and tea quality.</title>
        <authorList>
            <person name="Wei C."/>
            <person name="Yang H."/>
            <person name="Wang S."/>
            <person name="Zhao J."/>
            <person name="Liu C."/>
            <person name="Gao L."/>
            <person name="Xia E."/>
            <person name="Lu Y."/>
            <person name="Tai Y."/>
            <person name="She G."/>
            <person name="Sun J."/>
            <person name="Cao H."/>
            <person name="Tong W."/>
            <person name="Gao Q."/>
            <person name="Li Y."/>
            <person name="Deng W."/>
            <person name="Jiang X."/>
            <person name="Wang W."/>
            <person name="Chen Q."/>
            <person name="Zhang S."/>
            <person name="Li H."/>
            <person name="Wu J."/>
            <person name="Wang P."/>
            <person name="Li P."/>
            <person name="Shi C."/>
            <person name="Zheng F."/>
            <person name="Jian J."/>
            <person name="Huang B."/>
            <person name="Shan D."/>
            <person name="Shi M."/>
            <person name="Fang C."/>
            <person name="Yue Y."/>
            <person name="Li F."/>
            <person name="Li D."/>
            <person name="Wei S."/>
            <person name="Han B."/>
            <person name="Jiang C."/>
            <person name="Yin Y."/>
            <person name="Xia T."/>
            <person name="Zhang Z."/>
            <person name="Bennetzen J.L."/>
            <person name="Zhao S."/>
            <person name="Wan X."/>
        </authorList>
    </citation>
    <scope>NUCLEOTIDE SEQUENCE [LARGE SCALE GENOMIC DNA]</scope>
    <source>
        <strain evidence="4">cv. Shuchazao</strain>
        <tissue evidence="3">Leaf</tissue>
    </source>
</reference>
<evidence type="ECO:0000259" key="2">
    <source>
        <dbReference type="Pfam" id="PF22037"/>
    </source>
</evidence>
<organism evidence="3 4">
    <name type="scientific">Camellia sinensis var. sinensis</name>
    <name type="common">China tea</name>
    <dbReference type="NCBI Taxonomy" id="542762"/>
    <lineage>
        <taxon>Eukaryota</taxon>
        <taxon>Viridiplantae</taxon>
        <taxon>Streptophyta</taxon>
        <taxon>Embryophyta</taxon>
        <taxon>Tracheophyta</taxon>
        <taxon>Spermatophyta</taxon>
        <taxon>Magnoliopsida</taxon>
        <taxon>eudicotyledons</taxon>
        <taxon>Gunneridae</taxon>
        <taxon>Pentapetalae</taxon>
        <taxon>asterids</taxon>
        <taxon>Ericales</taxon>
        <taxon>Theaceae</taxon>
        <taxon>Camellia</taxon>
    </lineage>
</organism>
<protein>
    <recommendedName>
        <fullName evidence="2">PSD13 N-terminal domain-containing protein</fullName>
    </recommendedName>
</protein>
<dbReference type="GO" id="GO:0005198">
    <property type="term" value="F:structural molecule activity"/>
    <property type="evidence" value="ECO:0007669"/>
    <property type="project" value="TreeGrafter"/>
</dbReference>
<keyword evidence="1" id="KW-0647">Proteasome</keyword>
<evidence type="ECO:0000256" key="1">
    <source>
        <dbReference type="ARBA" id="ARBA00022942"/>
    </source>
</evidence>
<keyword evidence="4" id="KW-1185">Reference proteome</keyword>
<proteinExistence type="predicted"/>
<gene>
    <name evidence="3" type="ORF">TEA_014831</name>
</gene>
<dbReference type="PANTHER" id="PTHR10539">
    <property type="entry name" value="26S PROTEASOME NON-ATPASE REGULATORY SUBUNIT 13"/>
    <property type="match status" value="1"/>
</dbReference>
<dbReference type="GO" id="GO:0005829">
    <property type="term" value="C:cytosol"/>
    <property type="evidence" value="ECO:0007669"/>
    <property type="project" value="TreeGrafter"/>
</dbReference>
<accession>A0A4S4EDI3</accession>
<dbReference type="GO" id="GO:0005634">
    <property type="term" value="C:nucleus"/>
    <property type="evidence" value="ECO:0007669"/>
    <property type="project" value="TreeGrafter"/>
</dbReference>
<dbReference type="InterPro" id="IPR054179">
    <property type="entry name" value="PSD13_N"/>
</dbReference>
<dbReference type="Proteomes" id="UP000306102">
    <property type="component" value="Unassembled WGS sequence"/>
</dbReference>
<evidence type="ECO:0000313" key="3">
    <source>
        <dbReference type="EMBL" id="THG14393.1"/>
    </source>
</evidence>